<gene>
    <name evidence="1" type="ORF">JOF56_001790</name>
</gene>
<organism evidence="1 2">
    <name type="scientific">Kibdelosporangium banguiense</name>
    <dbReference type="NCBI Taxonomy" id="1365924"/>
    <lineage>
        <taxon>Bacteria</taxon>
        <taxon>Bacillati</taxon>
        <taxon>Actinomycetota</taxon>
        <taxon>Actinomycetes</taxon>
        <taxon>Pseudonocardiales</taxon>
        <taxon>Pseudonocardiaceae</taxon>
        <taxon>Kibdelosporangium</taxon>
    </lineage>
</organism>
<accession>A0ABS4TAF8</accession>
<proteinExistence type="predicted"/>
<dbReference type="RefSeq" id="WP_209636261.1">
    <property type="nucleotide sequence ID" value="NZ_JAGINW010000001.1"/>
</dbReference>
<keyword evidence="2" id="KW-1185">Reference proteome</keyword>
<dbReference type="Proteomes" id="UP001519332">
    <property type="component" value="Unassembled WGS sequence"/>
</dbReference>
<sequence length="166" mass="18439">MTSTVTSYPYDDPRRYESTTVTRLWDFAPAPAEPARFVPGDMVPGTVAGQSTQVIAQHRQNNMSPVVLDMTVTIPMSLDDVTAVLWILWDGCCGPLEEFTGDPAYMRRMVLETYLAEGGLRIEETLCRLANLTPGDRDYADWQKLRAEVARVYGTGPATCMAEVAR</sequence>
<evidence type="ECO:0000313" key="2">
    <source>
        <dbReference type="Proteomes" id="UP001519332"/>
    </source>
</evidence>
<reference evidence="1 2" key="1">
    <citation type="submission" date="2021-03" db="EMBL/GenBank/DDBJ databases">
        <title>Sequencing the genomes of 1000 actinobacteria strains.</title>
        <authorList>
            <person name="Klenk H.-P."/>
        </authorList>
    </citation>
    <scope>NUCLEOTIDE SEQUENCE [LARGE SCALE GENOMIC DNA]</scope>
    <source>
        <strain evidence="1 2">DSM 46670</strain>
    </source>
</reference>
<dbReference type="EMBL" id="JAGINW010000001">
    <property type="protein sequence ID" value="MBP2321405.1"/>
    <property type="molecule type" value="Genomic_DNA"/>
</dbReference>
<evidence type="ECO:0000313" key="1">
    <source>
        <dbReference type="EMBL" id="MBP2321405.1"/>
    </source>
</evidence>
<name>A0ABS4TAF8_9PSEU</name>
<protein>
    <submittedName>
        <fullName evidence="1">Uncharacterized protein</fullName>
    </submittedName>
</protein>
<comment type="caution">
    <text evidence="1">The sequence shown here is derived from an EMBL/GenBank/DDBJ whole genome shotgun (WGS) entry which is preliminary data.</text>
</comment>